<dbReference type="GO" id="GO:0006633">
    <property type="term" value="P:fatty acid biosynthetic process"/>
    <property type="evidence" value="ECO:0007669"/>
    <property type="project" value="UniProtKB-KW"/>
</dbReference>
<dbReference type="PROSITE" id="PS52004">
    <property type="entry name" value="KS3_2"/>
    <property type="match status" value="1"/>
</dbReference>
<dbReference type="CDD" id="cd00834">
    <property type="entry name" value="KAS_I_II"/>
    <property type="match status" value="1"/>
</dbReference>
<organism evidence="9">
    <name type="scientific">uncultured organism MedDCM-OCT-S04-C478</name>
    <dbReference type="NCBI Taxonomy" id="743617"/>
    <lineage>
        <taxon>unclassified sequences</taxon>
        <taxon>environmental samples</taxon>
    </lineage>
</organism>
<comment type="similarity">
    <text evidence="1">Belongs to the thiolase-like superfamily. Beta-ketoacyl-ACP synthases family.</text>
</comment>
<dbReference type="InterPro" id="IPR000794">
    <property type="entry name" value="Beta-ketoacyl_synthase"/>
</dbReference>
<name>D6PK48_9ZZZZ</name>
<dbReference type="EMBL" id="GU943118">
    <property type="protein sequence ID" value="ADD96099.1"/>
    <property type="molecule type" value="Genomic_DNA"/>
</dbReference>
<accession>D6PK48</accession>
<dbReference type="PANTHER" id="PTHR11712">
    <property type="entry name" value="POLYKETIDE SYNTHASE-RELATED"/>
    <property type="match status" value="1"/>
</dbReference>
<evidence type="ECO:0000256" key="4">
    <source>
        <dbReference type="ARBA" id="ARBA00022832"/>
    </source>
</evidence>
<evidence type="ECO:0000259" key="8">
    <source>
        <dbReference type="PROSITE" id="PS52004"/>
    </source>
</evidence>
<keyword evidence="5" id="KW-0443">Lipid metabolism</keyword>
<keyword evidence="7" id="KW-0012">Acyltransferase</keyword>
<reference evidence="9" key="1">
    <citation type="journal article" date="2010" name="ISME J.">
        <title>Metagenome of the Mediterranean deep chlorophyll maximum studied by direct and fosmid library 454 pyrosequencing.</title>
        <authorList>
            <person name="Ghai R."/>
            <person name="Martin-Cuadrado A.B."/>
            <person name="Molto A.G."/>
            <person name="Heredia I.G."/>
            <person name="Cabrera R."/>
            <person name="Martin J."/>
            <person name="Verdu M."/>
            <person name="Deschamps P."/>
            <person name="Moreira D."/>
            <person name="Lopez-Garcia P."/>
            <person name="Mira A."/>
            <person name="Rodriguez-Valera F."/>
        </authorList>
    </citation>
    <scope>NUCLEOTIDE SEQUENCE</scope>
</reference>
<dbReference type="InterPro" id="IPR016039">
    <property type="entry name" value="Thiolase-like"/>
</dbReference>
<keyword evidence="2" id="KW-0444">Lipid biosynthesis</keyword>
<feature type="domain" description="Ketosynthase family 3 (KS3)" evidence="8">
    <location>
        <begin position="3"/>
        <end position="411"/>
    </location>
</feature>
<protein>
    <submittedName>
        <fullName evidence="9">3 oxoacyl acyl carrier protein synthase</fullName>
    </submittedName>
</protein>
<dbReference type="SMART" id="SM00825">
    <property type="entry name" value="PKS_KS"/>
    <property type="match status" value="1"/>
</dbReference>
<evidence type="ECO:0000313" key="9">
    <source>
        <dbReference type="EMBL" id="ADD96099.1"/>
    </source>
</evidence>
<keyword evidence="6" id="KW-0275">Fatty acid biosynthesis</keyword>
<dbReference type="InterPro" id="IPR014030">
    <property type="entry name" value="Ketoacyl_synth_N"/>
</dbReference>
<dbReference type="InterPro" id="IPR018201">
    <property type="entry name" value="Ketoacyl_synth_AS"/>
</dbReference>
<dbReference type="InterPro" id="IPR014031">
    <property type="entry name" value="Ketoacyl_synth_C"/>
</dbReference>
<dbReference type="Gene3D" id="3.40.47.10">
    <property type="match status" value="1"/>
</dbReference>
<dbReference type="FunFam" id="3.40.47.10:FF:000018">
    <property type="entry name" value="3-oxoacyl-[acyl-carrier-protein] synthase 2"/>
    <property type="match status" value="1"/>
</dbReference>
<evidence type="ECO:0000256" key="6">
    <source>
        <dbReference type="ARBA" id="ARBA00023160"/>
    </source>
</evidence>
<evidence type="ECO:0000256" key="2">
    <source>
        <dbReference type="ARBA" id="ARBA00022516"/>
    </source>
</evidence>
<dbReference type="PANTHER" id="PTHR11712:SF336">
    <property type="entry name" value="3-OXOACYL-[ACYL-CARRIER-PROTEIN] SYNTHASE, MITOCHONDRIAL"/>
    <property type="match status" value="1"/>
</dbReference>
<proteinExistence type="inferred from homology"/>
<dbReference type="GO" id="GO:0004315">
    <property type="term" value="F:3-oxoacyl-[acyl-carrier-protein] synthase activity"/>
    <property type="evidence" value="ECO:0007669"/>
    <property type="project" value="InterPro"/>
</dbReference>
<evidence type="ECO:0000256" key="1">
    <source>
        <dbReference type="ARBA" id="ARBA00008467"/>
    </source>
</evidence>
<sequence>MSNRRVVVTGLGTINPLGNKVSDSWEKLLNGVSGIDHITSFDTENLPVTFAGEVKNFDANEYMGKQHARKLDRSAHLSIFATEQALKDAGVDTETRLGSNVGIVFGTGIGGIGATEDAVRVFDSRGPSRINPLAITQLMPNSSTGQVAIKFGIEGPSLTITTACAASANAVGEAKNLIENGIVDMVVAGGTESGTTPMTIAAFAQIRALSTKNDIPAEACSPFDKNRDGFVMAEGSTVLIMESEESANSRNAKIYGYVDGYGATTDAHHITAPAEGGAGALRAMELALKDAGIEKNKIEYINAHGTSTPSNDKNETLAIKELFAEHAYDLQISSSKSMTGHLLGGAGAFESMVCLLSLKNNKISPTINLNTPDEECDLNYTPNIPIDREISYAMSNSFGFGGHNGVLIFGKN</sequence>
<dbReference type="PIRSF" id="PIRSF000447">
    <property type="entry name" value="KAS_II"/>
    <property type="match status" value="1"/>
</dbReference>
<keyword evidence="3" id="KW-0808">Transferase</keyword>
<dbReference type="Pfam" id="PF02801">
    <property type="entry name" value="Ketoacyl-synt_C"/>
    <property type="match status" value="1"/>
</dbReference>
<evidence type="ECO:0000256" key="7">
    <source>
        <dbReference type="ARBA" id="ARBA00023315"/>
    </source>
</evidence>
<dbReference type="InterPro" id="IPR020841">
    <property type="entry name" value="PKS_Beta-ketoAc_synthase_dom"/>
</dbReference>
<dbReference type="NCBIfam" id="TIGR03150">
    <property type="entry name" value="fabF"/>
    <property type="match status" value="1"/>
</dbReference>
<dbReference type="SUPFAM" id="SSF53901">
    <property type="entry name" value="Thiolase-like"/>
    <property type="match status" value="2"/>
</dbReference>
<dbReference type="AlphaFoldDB" id="D6PK48"/>
<dbReference type="PROSITE" id="PS00606">
    <property type="entry name" value="KS3_1"/>
    <property type="match status" value="1"/>
</dbReference>
<evidence type="ECO:0000256" key="3">
    <source>
        <dbReference type="ARBA" id="ARBA00022679"/>
    </source>
</evidence>
<dbReference type="Pfam" id="PF00109">
    <property type="entry name" value="ketoacyl-synt"/>
    <property type="match status" value="1"/>
</dbReference>
<keyword evidence="4" id="KW-0276">Fatty acid metabolism</keyword>
<evidence type="ECO:0000256" key="5">
    <source>
        <dbReference type="ARBA" id="ARBA00023098"/>
    </source>
</evidence>
<dbReference type="InterPro" id="IPR017568">
    <property type="entry name" value="3-oxoacyl-ACP_synth-2"/>
</dbReference>
<dbReference type="NCBIfam" id="NF005589">
    <property type="entry name" value="PRK07314.1"/>
    <property type="match status" value="1"/>
</dbReference>